<organism evidence="1 2">
    <name type="scientific">Paractinoplanes durhamensis</name>
    <dbReference type="NCBI Taxonomy" id="113563"/>
    <lineage>
        <taxon>Bacteria</taxon>
        <taxon>Bacillati</taxon>
        <taxon>Actinomycetota</taxon>
        <taxon>Actinomycetes</taxon>
        <taxon>Micromonosporales</taxon>
        <taxon>Micromonosporaceae</taxon>
        <taxon>Paractinoplanes</taxon>
    </lineage>
</organism>
<comment type="caution">
    <text evidence="1">The sequence shown here is derived from an EMBL/GenBank/DDBJ whole genome shotgun (WGS) entry which is preliminary data.</text>
</comment>
<evidence type="ECO:0000313" key="2">
    <source>
        <dbReference type="Proteomes" id="UP000637628"/>
    </source>
</evidence>
<evidence type="ECO:0000313" key="1">
    <source>
        <dbReference type="EMBL" id="GIE07314.1"/>
    </source>
</evidence>
<dbReference type="Proteomes" id="UP000637628">
    <property type="component" value="Unassembled WGS sequence"/>
</dbReference>
<proteinExistence type="predicted"/>
<name>A0ABQ3ZBV1_9ACTN</name>
<reference evidence="1 2" key="1">
    <citation type="submission" date="2021-01" db="EMBL/GenBank/DDBJ databases">
        <title>Whole genome shotgun sequence of Actinoplanes durhamensis NBRC 14914.</title>
        <authorList>
            <person name="Komaki H."/>
            <person name="Tamura T."/>
        </authorList>
    </citation>
    <scope>NUCLEOTIDE SEQUENCE [LARGE SCALE GENOMIC DNA]</scope>
    <source>
        <strain evidence="1 2">NBRC 14914</strain>
    </source>
</reference>
<sequence>MPIDAQQGDRPPGYAALVMSLLERHPRDALQVLLGVDPAGAQKEAEKPSDRRDRIAGLIEAFAGPDDLVVVIELGGADPEPVAIQFVDALARRGMSEVLEQTEAGREIARRSREEAYQESYREGCIEFMTIALEHAYGPLPDLPDLARRLATAANRLQHLTLIADRVPLEKLRSA</sequence>
<accession>A0ABQ3ZBV1</accession>
<gene>
    <name evidence="1" type="ORF">Adu01nite_86640</name>
</gene>
<keyword evidence="2" id="KW-1185">Reference proteome</keyword>
<dbReference type="EMBL" id="BOML01000077">
    <property type="protein sequence ID" value="GIE07314.1"/>
    <property type="molecule type" value="Genomic_DNA"/>
</dbReference>
<protein>
    <submittedName>
        <fullName evidence="1">Uncharacterized protein</fullName>
    </submittedName>
</protein>